<keyword evidence="2" id="KW-0694">RNA-binding</keyword>
<feature type="compositionally biased region" description="Low complexity" evidence="7">
    <location>
        <begin position="406"/>
        <end position="420"/>
    </location>
</feature>
<evidence type="ECO:0000256" key="7">
    <source>
        <dbReference type="SAM" id="MobiDB-lite"/>
    </source>
</evidence>
<keyword evidence="3" id="KW-0805">Transcription regulation</keyword>
<dbReference type="Proteomes" id="UP000237000">
    <property type="component" value="Unassembled WGS sequence"/>
</dbReference>
<dbReference type="GO" id="GO:0003723">
    <property type="term" value="F:RNA binding"/>
    <property type="evidence" value="ECO:0007669"/>
    <property type="project" value="UniProtKB-KW"/>
</dbReference>
<dbReference type="FunFam" id="1.10.20.70:FF:000001">
    <property type="entry name" value="Cleavage stimulation factor subunit 2"/>
    <property type="match status" value="1"/>
</dbReference>
<dbReference type="Pfam" id="PF02365">
    <property type="entry name" value="NAM"/>
    <property type="match status" value="1"/>
</dbReference>
<dbReference type="FunCoup" id="A0A2P5F9N9">
    <property type="interactions" value="333"/>
</dbReference>
<dbReference type="PANTHER" id="PTHR47866:SF2">
    <property type="entry name" value="HYDROXYPROLINE-RICH GLYCOPROTEIN FAMILY PROTEIN"/>
    <property type="match status" value="1"/>
</dbReference>
<sequence>MEELPPGFRFHPTDEELITYYLARKVSDSSFTSKAVAVVDLNKCEPWDLPDKASMGEKEWYFFSLKDRKYPTGLRTNRATEAGYWKTTGKDKEIFRASVLVGMKKTLVFYKGRAPRGEKSNWVMHEYRLENKYPFKQSKEEWVVCRVFQKSTGLKKPQQTPSSHEPSIESPGDDTNSIVNNEFGDIELPNLNTIANSSGCFGNNNISTQLGFMNSSNTNNNKINNHLSNMMSLNNMNYWTGTTAHSASSTLIPSLSSWPSNMLSPNLSMNSFLLKALQLRNSGTTIDNYSYMPQGISQFSTTDILSTATSNNFQLPSSSSPKMNNNNNIVVDSTSQVQAQQEQPFNLDSIGEDHDLTLIEQNQQQARQILIQNPLLTKALFQAQIMLGMVQPPQVIPNIEQPPPQHSQQSIQLTQQSNNQATQSLSGQVGVKDQAGASQMQTPARMQHQNQPAMATSSAAVPAVHIQPQPTPLHPLQTPQQPRGHLHPQVAATSHSQSSQLPNLPTLPLHSSSQPPPLHPSHIHTHSTQLQQPLQTTGIPHLPLQPPLPPQPRPHSLGNFQHQYPSQMGSNVSFQHAGPPQHLSQPMFHPGTKPPANIGPSFSHPQHQLPSQPPPQSVYQVGNMPLGTEFNNQVTSSMQVDRGSAWMSAPPENSALTQLSAPPSLVPGQMGPGNQHPRPQSLSPEMEKALLQQVMSLTPDQINLLPPEQRNQVLQLQQILRQ</sequence>
<dbReference type="SUPFAM" id="SSF101941">
    <property type="entry name" value="NAC domain"/>
    <property type="match status" value="1"/>
</dbReference>
<accession>A0A2P5F9N9</accession>
<evidence type="ECO:0000256" key="5">
    <source>
        <dbReference type="ARBA" id="ARBA00023163"/>
    </source>
</evidence>
<dbReference type="STRING" id="63057.A0A2P5F9N9"/>
<organism evidence="9 10">
    <name type="scientific">Trema orientale</name>
    <name type="common">Charcoal tree</name>
    <name type="synonym">Celtis orientalis</name>
    <dbReference type="NCBI Taxonomy" id="63057"/>
    <lineage>
        <taxon>Eukaryota</taxon>
        <taxon>Viridiplantae</taxon>
        <taxon>Streptophyta</taxon>
        <taxon>Embryophyta</taxon>
        <taxon>Tracheophyta</taxon>
        <taxon>Spermatophyta</taxon>
        <taxon>Magnoliopsida</taxon>
        <taxon>eudicotyledons</taxon>
        <taxon>Gunneridae</taxon>
        <taxon>Pentapetalae</taxon>
        <taxon>rosids</taxon>
        <taxon>fabids</taxon>
        <taxon>Rosales</taxon>
        <taxon>Cannabaceae</taxon>
        <taxon>Trema</taxon>
    </lineage>
</organism>
<feature type="compositionally biased region" description="Polar residues" evidence="7">
    <location>
        <begin position="153"/>
        <end position="165"/>
    </location>
</feature>
<keyword evidence="4" id="KW-0238">DNA-binding</keyword>
<dbReference type="GO" id="GO:0000976">
    <property type="term" value="F:transcription cis-regulatory region binding"/>
    <property type="evidence" value="ECO:0007669"/>
    <property type="project" value="UniProtKB-ARBA"/>
</dbReference>
<dbReference type="GO" id="GO:0006355">
    <property type="term" value="P:regulation of DNA-templated transcription"/>
    <property type="evidence" value="ECO:0007669"/>
    <property type="project" value="InterPro"/>
</dbReference>
<evidence type="ECO:0000313" key="9">
    <source>
        <dbReference type="EMBL" id="PON94505.1"/>
    </source>
</evidence>
<dbReference type="AlphaFoldDB" id="A0A2P5F9N9"/>
<keyword evidence="10" id="KW-1185">Reference proteome</keyword>
<comment type="caution">
    <text evidence="9">The sequence shown here is derived from an EMBL/GenBank/DDBJ whole genome shotgun (WGS) entry which is preliminary data.</text>
</comment>
<evidence type="ECO:0000259" key="8">
    <source>
        <dbReference type="PROSITE" id="PS51005"/>
    </source>
</evidence>
<dbReference type="InterPro" id="IPR026896">
    <property type="entry name" value="CSTF_C"/>
</dbReference>
<feature type="compositionally biased region" description="Polar residues" evidence="7">
    <location>
        <begin position="558"/>
        <end position="574"/>
    </location>
</feature>
<feature type="compositionally biased region" description="Polar residues" evidence="7">
    <location>
        <begin position="526"/>
        <end position="538"/>
    </location>
</feature>
<evidence type="ECO:0000256" key="3">
    <source>
        <dbReference type="ARBA" id="ARBA00023015"/>
    </source>
</evidence>
<dbReference type="PANTHER" id="PTHR47866">
    <property type="entry name" value="HYDROXYPROLINE-RICH GLYCOPROTEIN FAMILY PROTEIN"/>
    <property type="match status" value="1"/>
</dbReference>
<dbReference type="InterPro" id="IPR003441">
    <property type="entry name" value="NAC-dom"/>
</dbReference>
<feature type="compositionally biased region" description="Pro residues" evidence="7">
    <location>
        <begin position="543"/>
        <end position="553"/>
    </location>
</feature>
<dbReference type="InterPro" id="IPR025742">
    <property type="entry name" value="CSTF2_hinge"/>
</dbReference>
<evidence type="ECO:0000256" key="1">
    <source>
        <dbReference type="ARBA" id="ARBA00004123"/>
    </source>
</evidence>
<evidence type="ECO:0000313" key="10">
    <source>
        <dbReference type="Proteomes" id="UP000237000"/>
    </source>
</evidence>
<feature type="compositionally biased region" description="Low complexity" evidence="7">
    <location>
        <begin position="504"/>
        <end position="513"/>
    </location>
</feature>
<dbReference type="Pfam" id="PF14304">
    <property type="entry name" value="CSTF_C"/>
    <property type="match status" value="1"/>
</dbReference>
<dbReference type="Pfam" id="PF14327">
    <property type="entry name" value="CSTF2_hinge"/>
    <property type="match status" value="1"/>
</dbReference>
<comment type="subcellular location">
    <subcellularLocation>
        <location evidence="1">Nucleus</location>
    </subcellularLocation>
</comment>
<dbReference type="EMBL" id="JXTC01000051">
    <property type="protein sequence ID" value="PON94505.1"/>
    <property type="molecule type" value="Genomic_DNA"/>
</dbReference>
<keyword evidence="5" id="KW-0804">Transcription</keyword>
<dbReference type="PROSITE" id="PS51005">
    <property type="entry name" value="NAC"/>
    <property type="match status" value="1"/>
</dbReference>
<dbReference type="InterPro" id="IPR038192">
    <property type="entry name" value="CSTF_C_sf"/>
</dbReference>
<gene>
    <name evidence="9" type="primary">TorNAC60</name>
    <name evidence="9" type="ORF">TorRG33x02_097520</name>
</gene>
<dbReference type="InParanoid" id="A0A2P5F9N9"/>
<feature type="compositionally biased region" description="Low complexity" evidence="7">
    <location>
        <begin position="600"/>
        <end position="610"/>
    </location>
</feature>
<dbReference type="InterPro" id="IPR036093">
    <property type="entry name" value="NAC_dom_sf"/>
</dbReference>
<dbReference type="FunFam" id="2.170.150.80:FF:000006">
    <property type="entry name" value="NAC domain-containing protein 100-like"/>
    <property type="match status" value="1"/>
</dbReference>
<dbReference type="Gene3D" id="1.10.20.70">
    <property type="entry name" value="Transcription termination and cleavage factor, C-terminal domain"/>
    <property type="match status" value="1"/>
</dbReference>
<feature type="region of interest" description="Disordered" evidence="7">
    <location>
        <begin position="153"/>
        <end position="174"/>
    </location>
</feature>
<keyword evidence="6" id="KW-0539">Nucleus</keyword>
<evidence type="ECO:0000256" key="4">
    <source>
        <dbReference type="ARBA" id="ARBA00023125"/>
    </source>
</evidence>
<dbReference type="GO" id="GO:0031124">
    <property type="term" value="P:mRNA 3'-end processing"/>
    <property type="evidence" value="ECO:0007669"/>
    <property type="project" value="InterPro"/>
</dbReference>
<feature type="compositionally biased region" description="Polar residues" evidence="7">
    <location>
        <begin position="491"/>
        <end position="503"/>
    </location>
</feature>
<name>A0A2P5F9N9_TREOI</name>
<feature type="compositionally biased region" description="Polar residues" evidence="7">
    <location>
        <begin position="436"/>
        <end position="459"/>
    </location>
</feature>
<evidence type="ECO:0000256" key="6">
    <source>
        <dbReference type="ARBA" id="ARBA00023242"/>
    </source>
</evidence>
<proteinExistence type="predicted"/>
<evidence type="ECO:0000256" key="2">
    <source>
        <dbReference type="ARBA" id="ARBA00022884"/>
    </source>
</evidence>
<feature type="region of interest" description="Disordered" evidence="7">
    <location>
        <begin position="396"/>
        <end position="615"/>
    </location>
</feature>
<feature type="domain" description="NAC" evidence="8">
    <location>
        <begin position="4"/>
        <end position="150"/>
    </location>
</feature>
<dbReference type="GO" id="GO:0005634">
    <property type="term" value="C:nucleus"/>
    <property type="evidence" value="ECO:0007669"/>
    <property type="project" value="UniProtKB-SubCell"/>
</dbReference>
<dbReference type="Gene3D" id="2.170.150.80">
    <property type="entry name" value="NAC domain"/>
    <property type="match status" value="1"/>
</dbReference>
<protein>
    <submittedName>
        <fullName evidence="9">NAC domain containing protein</fullName>
    </submittedName>
</protein>
<reference evidence="10" key="1">
    <citation type="submission" date="2016-06" db="EMBL/GenBank/DDBJ databases">
        <title>Parallel loss of symbiosis genes in relatives of nitrogen-fixing non-legume Parasponia.</title>
        <authorList>
            <person name="Van Velzen R."/>
            <person name="Holmer R."/>
            <person name="Bu F."/>
            <person name="Rutten L."/>
            <person name="Van Zeijl A."/>
            <person name="Liu W."/>
            <person name="Santuari L."/>
            <person name="Cao Q."/>
            <person name="Sharma T."/>
            <person name="Shen D."/>
            <person name="Roswanjaya Y."/>
            <person name="Wardhani T."/>
            <person name="Kalhor M.S."/>
            <person name="Jansen J."/>
            <person name="Van den Hoogen J."/>
            <person name="Gungor B."/>
            <person name="Hartog M."/>
            <person name="Hontelez J."/>
            <person name="Verver J."/>
            <person name="Yang W.-C."/>
            <person name="Schijlen E."/>
            <person name="Repin R."/>
            <person name="Schilthuizen M."/>
            <person name="Schranz E."/>
            <person name="Heidstra R."/>
            <person name="Miyata K."/>
            <person name="Fedorova E."/>
            <person name="Kohlen W."/>
            <person name="Bisseling T."/>
            <person name="Smit S."/>
            <person name="Geurts R."/>
        </authorList>
    </citation>
    <scope>NUCLEOTIDE SEQUENCE [LARGE SCALE GENOMIC DNA]</scope>
    <source>
        <strain evidence="10">cv. RG33-2</strain>
    </source>
</reference>
<dbReference type="OrthoDB" id="1193654at2759"/>